<dbReference type="Pfam" id="PF13439">
    <property type="entry name" value="Glyco_transf_4"/>
    <property type="match status" value="1"/>
</dbReference>
<dbReference type="AlphaFoldDB" id="A7NQT2"/>
<proteinExistence type="predicted"/>
<name>A7NQT2_ROSCS</name>
<dbReference type="SUPFAM" id="SSF53756">
    <property type="entry name" value="UDP-Glycosyltransferase/glycogen phosphorylase"/>
    <property type="match status" value="1"/>
</dbReference>
<dbReference type="GO" id="GO:0016757">
    <property type="term" value="F:glycosyltransferase activity"/>
    <property type="evidence" value="ECO:0007669"/>
    <property type="project" value="InterPro"/>
</dbReference>
<dbReference type="EMBL" id="CP000804">
    <property type="protein sequence ID" value="ABU59928.1"/>
    <property type="molecule type" value="Genomic_DNA"/>
</dbReference>
<dbReference type="OrthoDB" id="9795068at2"/>
<organism evidence="3 4">
    <name type="scientific">Roseiflexus castenholzii (strain DSM 13941 / HLO8)</name>
    <dbReference type="NCBI Taxonomy" id="383372"/>
    <lineage>
        <taxon>Bacteria</taxon>
        <taxon>Bacillati</taxon>
        <taxon>Chloroflexota</taxon>
        <taxon>Chloroflexia</taxon>
        <taxon>Chloroflexales</taxon>
        <taxon>Roseiflexineae</taxon>
        <taxon>Roseiflexaceae</taxon>
        <taxon>Roseiflexus</taxon>
    </lineage>
</organism>
<dbReference type="Pfam" id="PF00534">
    <property type="entry name" value="Glycos_transf_1"/>
    <property type="match status" value="1"/>
</dbReference>
<evidence type="ECO:0000259" key="1">
    <source>
        <dbReference type="Pfam" id="PF00534"/>
    </source>
</evidence>
<sequence>MRILIIGLGGISRHFRNWPERTLGQSLVRAGHEVYALTYWQPDAPHLGLVERADTIDGVRVIRVRPRIVPNRDLVSVLRSIPRPDVVHLMHPRNVLAWETVRRMRQSRVPICWTWLGPFHDRWLVDDRERPYERPPHPERLIMSALDLVRRVMREPWRARDHWRNYAIHAPLRQVNRFIPCSRHEADVLTNLGFGNRMGPIVPLWIDMEFMNGPAPAPPPLTRPIIPYIGQLTVRKCYDMIIDVMSVIVRHYPQASFVFVTHNQAQRADLMRRAAQQGIEHNLHFLGTISEEEKLALLRASDLLPFPSRYEGFGLPLLEGMAAGVPVISTNIPVVNEIVIHGENGLLIPYDDTHALAQAMLTLLEDQEMRKRLIAGGKRALHERFAPERLVRQVIAVYEEVISAYASS</sequence>
<evidence type="ECO:0000313" key="3">
    <source>
        <dbReference type="EMBL" id="ABU59928.1"/>
    </source>
</evidence>
<dbReference type="eggNOG" id="COG0438">
    <property type="taxonomic scope" value="Bacteria"/>
</dbReference>
<feature type="domain" description="Glycosyl transferase family 1" evidence="1">
    <location>
        <begin position="220"/>
        <end position="378"/>
    </location>
</feature>
<dbReference type="KEGG" id="rca:Rcas_3892"/>
<keyword evidence="4" id="KW-1185">Reference proteome</keyword>
<dbReference type="InterPro" id="IPR001296">
    <property type="entry name" value="Glyco_trans_1"/>
</dbReference>
<accession>A7NQT2</accession>
<keyword evidence="3" id="KW-0808">Transferase</keyword>
<dbReference type="Proteomes" id="UP000000263">
    <property type="component" value="Chromosome"/>
</dbReference>
<dbReference type="PANTHER" id="PTHR12526">
    <property type="entry name" value="GLYCOSYLTRANSFERASE"/>
    <property type="match status" value="1"/>
</dbReference>
<gene>
    <name evidence="3" type="ordered locus">Rcas_3892</name>
</gene>
<dbReference type="HOGENOM" id="CLU_009583_2_5_0"/>
<dbReference type="CDD" id="cd03801">
    <property type="entry name" value="GT4_PimA-like"/>
    <property type="match status" value="1"/>
</dbReference>
<dbReference type="STRING" id="383372.Rcas_3892"/>
<evidence type="ECO:0000259" key="2">
    <source>
        <dbReference type="Pfam" id="PF13439"/>
    </source>
</evidence>
<protein>
    <submittedName>
        <fullName evidence="3">Glycosyl transferase group 1</fullName>
    </submittedName>
</protein>
<dbReference type="InterPro" id="IPR028098">
    <property type="entry name" value="Glyco_trans_4-like_N"/>
</dbReference>
<dbReference type="Gene3D" id="3.40.50.2000">
    <property type="entry name" value="Glycogen Phosphorylase B"/>
    <property type="match status" value="2"/>
</dbReference>
<dbReference type="PANTHER" id="PTHR12526:SF635">
    <property type="entry name" value="GLYCOSYL TRANSFERASE GROUP 1"/>
    <property type="match status" value="1"/>
</dbReference>
<dbReference type="CAZy" id="GT4">
    <property type="family name" value="Glycosyltransferase Family 4"/>
</dbReference>
<dbReference type="RefSeq" id="WP_012122351.1">
    <property type="nucleotide sequence ID" value="NC_009767.1"/>
</dbReference>
<reference evidence="3 4" key="1">
    <citation type="submission" date="2007-08" db="EMBL/GenBank/DDBJ databases">
        <title>Complete sequence of Roseiflexus castenholzii DSM 13941.</title>
        <authorList>
            <consortium name="US DOE Joint Genome Institute"/>
            <person name="Copeland A."/>
            <person name="Lucas S."/>
            <person name="Lapidus A."/>
            <person name="Barry K."/>
            <person name="Glavina del Rio T."/>
            <person name="Dalin E."/>
            <person name="Tice H."/>
            <person name="Pitluck S."/>
            <person name="Thompson L.S."/>
            <person name="Brettin T."/>
            <person name="Bruce D."/>
            <person name="Detter J.C."/>
            <person name="Han C."/>
            <person name="Tapia R."/>
            <person name="Schmutz J."/>
            <person name="Larimer F."/>
            <person name="Land M."/>
            <person name="Hauser L."/>
            <person name="Kyrpides N."/>
            <person name="Mikhailova N."/>
            <person name="Bryant D.A."/>
            <person name="Hanada S."/>
            <person name="Tsukatani Y."/>
            <person name="Richardson P."/>
        </authorList>
    </citation>
    <scope>NUCLEOTIDE SEQUENCE [LARGE SCALE GENOMIC DNA]</scope>
    <source>
        <strain evidence="4">DSM 13941 / HLO8</strain>
    </source>
</reference>
<feature type="domain" description="Glycosyltransferase subfamily 4-like N-terminal" evidence="2">
    <location>
        <begin position="22"/>
        <end position="209"/>
    </location>
</feature>
<evidence type="ECO:0000313" key="4">
    <source>
        <dbReference type="Proteomes" id="UP000000263"/>
    </source>
</evidence>